<proteinExistence type="inferred from homology"/>
<dbReference type="AlphaFoldDB" id="A0A1W1D3H6"/>
<dbReference type="PANTHER" id="PTHR42681:SF1">
    <property type="entry name" value="MALONYL-COA-ACYL CARRIER PROTEIN TRANSACYLASE, MITOCHONDRIAL"/>
    <property type="match status" value="1"/>
</dbReference>
<evidence type="ECO:0000313" key="7">
    <source>
        <dbReference type="EMBL" id="SFV75002.1"/>
    </source>
</evidence>
<dbReference type="InterPro" id="IPR024925">
    <property type="entry name" value="Malonyl_CoA-ACP_transAc"/>
</dbReference>
<protein>
    <recommendedName>
        <fullName evidence="2">[acyl-carrier-protein] S-malonyltransferase</fullName>
        <ecNumber evidence="2">2.3.1.39</ecNumber>
    </recommendedName>
</protein>
<dbReference type="GO" id="GO:0006633">
    <property type="term" value="P:fatty acid biosynthetic process"/>
    <property type="evidence" value="ECO:0007669"/>
    <property type="project" value="TreeGrafter"/>
</dbReference>
<dbReference type="InterPro" id="IPR050858">
    <property type="entry name" value="Mal-CoA-ACP_Trans/PKS_FabD"/>
</dbReference>
<dbReference type="Gene3D" id="3.30.70.250">
    <property type="entry name" value="Malonyl-CoA ACP transacylase, ACP-binding"/>
    <property type="match status" value="1"/>
</dbReference>
<dbReference type="PIRSF" id="PIRSF000446">
    <property type="entry name" value="Mct"/>
    <property type="match status" value="1"/>
</dbReference>
<dbReference type="SUPFAM" id="SSF52151">
    <property type="entry name" value="FabD/lysophospholipase-like"/>
    <property type="match status" value="1"/>
</dbReference>
<feature type="domain" description="Malonyl-CoA:ACP transacylase (MAT)" evidence="6">
    <location>
        <begin position="8"/>
        <end position="307"/>
    </location>
</feature>
<gene>
    <name evidence="7" type="ORF">MNB_SM-3-136</name>
</gene>
<organism evidence="7">
    <name type="scientific">hydrothermal vent metagenome</name>
    <dbReference type="NCBI Taxonomy" id="652676"/>
    <lineage>
        <taxon>unclassified sequences</taxon>
        <taxon>metagenomes</taxon>
        <taxon>ecological metagenomes</taxon>
    </lineage>
</organism>
<evidence type="ECO:0000256" key="1">
    <source>
        <dbReference type="ARBA" id="ARBA00008217"/>
    </source>
</evidence>
<dbReference type="InterPro" id="IPR016035">
    <property type="entry name" value="Acyl_Trfase/lysoPLipase"/>
</dbReference>
<keyword evidence="3 7" id="KW-0808">Transferase</keyword>
<dbReference type="GO" id="GO:0005829">
    <property type="term" value="C:cytosol"/>
    <property type="evidence" value="ECO:0007669"/>
    <property type="project" value="TreeGrafter"/>
</dbReference>
<dbReference type="SMART" id="SM00827">
    <property type="entry name" value="PKS_AT"/>
    <property type="match status" value="1"/>
</dbReference>
<dbReference type="SUPFAM" id="SSF55048">
    <property type="entry name" value="Probable ACP-binding domain of malonyl-CoA ACP transacylase"/>
    <property type="match status" value="1"/>
</dbReference>
<dbReference type="InterPro" id="IPR016036">
    <property type="entry name" value="Malonyl_transacylase_ACP-bd"/>
</dbReference>
<dbReference type="InterPro" id="IPR001227">
    <property type="entry name" value="Ac_transferase_dom_sf"/>
</dbReference>
<dbReference type="NCBIfam" id="TIGR00128">
    <property type="entry name" value="fabD"/>
    <property type="match status" value="1"/>
</dbReference>
<accession>A0A1W1D3H6</accession>
<evidence type="ECO:0000256" key="2">
    <source>
        <dbReference type="ARBA" id="ARBA00013258"/>
    </source>
</evidence>
<sequence>MSKKIAMIFAGQGSQAVGMGQDFYNNSDIAKEMFEKASQRIGVDFKELIFEENEKLGQTAYTQPAILLVQMIAYKLFQERCPEVKAELFLGHSLGEFSAVCASGAIDYLDAIELVHKRGALMQEACDDIEAGMMAIVGLDDKSVEEICAKAQAEGKKVWPANYNQDGQLVVAGMKRDLQDLEQTFKDAGAKKAILLNMSVASHCELLAPAQEPLAQLMEKMITDNFSAPVISNVTTQPYNTKEEAVKLLKEQLIKPVKYKQSILAIANDVDIAIEFGNGVTLKGLNRRIAKSLKTLNISDMSSLEKVAKEVCD</sequence>
<reference evidence="7" key="1">
    <citation type="submission" date="2016-10" db="EMBL/GenBank/DDBJ databases">
        <authorList>
            <person name="de Groot N.N."/>
        </authorList>
    </citation>
    <scope>NUCLEOTIDE SEQUENCE</scope>
</reference>
<evidence type="ECO:0000256" key="4">
    <source>
        <dbReference type="ARBA" id="ARBA00023315"/>
    </source>
</evidence>
<keyword evidence="4 7" id="KW-0012">Acyltransferase</keyword>
<evidence type="ECO:0000259" key="6">
    <source>
        <dbReference type="SMART" id="SM00827"/>
    </source>
</evidence>
<comment type="catalytic activity">
    <reaction evidence="5">
        <text>holo-[ACP] + malonyl-CoA = malonyl-[ACP] + CoA</text>
        <dbReference type="Rhea" id="RHEA:41792"/>
        <dbReference type="Rhea" id="RHEA-COMP:9623"/>
        <dbReference type="Rhea" id="RHEA-COMP:9685"/>
        <dbReference type="ChEBI" id="CHEBI:57287"/>
        <dbReference type="ChEBI" id="CHEBI:57384"/>
        <dbReference type="ChEBI" id="CHEBI:64479"/>
        <dbReference type="ChEBI" id="CHEBI:78449"/>
        <dbReference type="EC" id="2.3.1.39"/>
    </reaction>
</comment>
<dbReference type="Gene3D" id="3.40.366.10">
    <property type="entry name" value="Malonyl-Coenzyme A Acyl Carrier Protein, domain 2"/>
    <property type="match status" value="1"/>
</dbReference>
<dbReference type="FunFam" id="3.30.70.250:FF:000001">
    <property type="entry name" value="Malonyl CoA-acyl carrier protein transacylase"/>
    <property type="match status" value="1"/>
</dbReference>
<dbReference type="PANTHER" id="PTHR42681">
    <property type="entry name" value="MALONYL-COA-ACYL CARRIER PROTEIN TRANSACYLASE, MITOCHONDRIAL"/>
    <property type="match status" value="1"/>
</dbReference>
<evidence type="ECO:0000256" key="5">
    <source>
        <dbReference type="ARBA" id="ARBA00048462"/>
    </source>
</evidence>
<dbReference type="GO" id="GO:0004314">
    <property type="term" value="F:[acyl-carrier-protein] S-malonyltransferase activity"/>
    <property type="evidence" value="ECO:0007669"/>
    <property type="project" value="UniProtKB-EC"/>
</dbReference>
<dbReference type="InterPro" id="IPR014043">
    <property type="entry name" value="Acyl_transferase_dom"/>
</dbReference>
<dbReference type="EMBL" id="FPHP01000011">
    <property type="protein sequence ID" value="SFV75002.1"/>
    <property type="molecule type" value="Genomic_DNA"/>
</dbReference>
<comment type="similarity">
    <text evidence="1">Belongs to the FabD family.</text>
</comment>
<evidence type="ECO:0000256" key="3">
    <source>
        <dbReference type="ARBA" id="ARBA00022679"/>
    </source>
</evidence>
<dbReference type="Pfam" id="PF00698">
    <property type="entry name" value="Acyl_transf_1"/>
    <property type="match status" value="1"/>
</dbReference>
<dbReference type="InterPro" id="IPR004410">
    <property type="entry name" value="Malonyl_CoA-ACP_transAc_FabD"/>
</dbReference>
<dbReference type="EC" id="2.3.1.39" evidence="2"/>
<name>A0A1W1D3H6_9ZZZZ</name>